<feature type="non-terminal residue" evidence="2">
    <location>
        <position position="1"/>
    </location>
</feature>
<protein>
    <recommendedName>
        <fullName evidence="4">RING-type domain-containing protein</fullName>
    </recommendedName>
</protein>
<dbReference type="Proteomes" id="UP001189429">
    <property type="component" value="Unassembled WGS sequence"/>
</dbReference>
<feature type="compositionally biased region" description="Low complexity" evidence="1">
    <location>
        <begin position="148"/>
        <end position="159"/>
    </location>
</feature>
<keyword evidence="3" id="KW-1185">Reference proteome</keyword>
<sequence length="170" mass="16453">ATGPPCMRCCRPSGEDAERLFVVVSQRSIFTPDCPHGPYCGSCVAKMQRLTLPLCLGCNALVQRFEAELGAGRQAGSLSRELAAPCELSAPSPGAAAAPPDVAADAAAGADSAASAPAPAAAGAAAGPAGAAADPSSADRPGTGGRAAGSTVASAAGAALPEVGHFDRLD</sequence>
<dbReference type="EMBL" id="CAUYUJ010021463">
    <property type="protein sequence ID" value="CAK0904798.1"/>
    <property type="molecule type" value="Genomic_DNA"/>
</dbReference>
<evidence type="ECO:0000256" key="1">
    <source>
        <dbReference type="SAM" id="MobiDB-lite"/>
    </source>
</evidence>
<reference evidence="2" key="1">
    <citation type="submission" date="2023-10" db="EMBL/GenBank/DDBJ databases">
        <authorList>
            <person name="Chen Y."/>
            <person name="Shah S."/>
            <person name="Dougan E. K."/>
            <person name="Thang M."/>
            <person name="Chan C."/>
        </authorList>
    </citation>
    <scope>NUCLEOTIDE SEQUENCE [LARGE SCALE GENOMIC DNA]</scope>
</reference>
<accession>A0ABN9XXC5</accession>
<proteinExistence type="predicted"/>
<feature type="compositionally biased region" description="Low complexity" evidence="1">
    <location>
        <begin position="120"/>
        <end position="139"/>
    </location>
</feature>
<evidence type="ECO:0008006" key="4">
    <source>
        <dbReference type="Google" id="ProtNLM"/>
    </source>
</evidence>
<comment type="caution">
    <text evidence="2">The sequence shown here is derived from an EMBL/GenBank/DDBJ whole genome shotgun (WGS) entry which is preliminary data.</text>
</comment>
<feature type="region of interest" description="Disordered" evidence="1">
    <location>
        <begin position="120"/>
        <end position="170"/>
    </location>
</feature>
<evidence type="ECO:0000313" key="2">
    <source>
        <dbReference type="EMBL" id="CAK0904798.1"/>
    </source>
</evidence>
<gene>
    <name evidence="2" type="ORF">PCOR1329_LOCUS80723</name>
</gene>
<evidence type="ECO:0000313" key="3">
    <source>
        <dbReference type="Proteomes" id="UP001189429"/>
    </source>
</evidence>
<feature type="region of interest" description="Disordered" evidence="1">
    <location>
        <begin position="89"/>
        <end position="108"/>
    </location>
</feature>
<name>A0ABN9XXC5_9DINO</name>
<feature type="compositionally biased region" description="Low complexity" evidence="1">
    <location>
        <begin position="90"/>
        <end position="108"/>
    </location>
</feature>
<organism evidence="2 3">
    <name type="scientific">Prorocentrum cordatum</name>
    <dbReference type="NCBI Taxonomy" id="2364126"/>
    <lineage>
        <taxon>Eukaryota</taxon>
        <taxon>Sar</taxon>
        <taxon>Alveolata</taxon>
        <taxon>Dinophyceae</taxon>
        <taxon>Prorocentrales</taxon>
        <taxon>Prorocentraceae</taxon>
        <taxon>Prorocentrum</taxon>
    </lineage>
</organism>